<proteinExistence type="predicted"/>
<evidence type="ECO:0000313" key="2">
    <source>
        <dbReference type="EMBL" id="KAK5795270.1"/>
    </source>
</evidence>
<dbReference type="InterPro" id="IPR053151">
    <property type="entry name" value="RNase_H-like"/>
</dbReference>
<dbReference type="Pfam" id="PF13456">
    <property type="entry name" value="RVT_3"/>
    <property type="match status" value="1"/>
</dbReference>
<reference evidence="2 3" key="1">
    <citation type="submission" date="2023-03" db="EMBL/GenBank/DDBJ databases">
        <title>WGS of Gossypium arboreum.</title>
        <authorList>
            <person name="Yu D."/>
        </authorList>
    </citation>
    <scope>NUCLEOTIDE SEQUENCE [LARGE SCALE GENOMIC DNA]</scope>
    <source>
        <tissue evidence="2">Leaf</tissue>
    </source>
</reference>
<gene>
    <name evidence="2" type="ORF">PVK06_036528</name>
</gene>
<dbReference type="Proteomes" id="UP001358586">
    <property type="component" value="Chromosome 10"/>
</dbReference>
<sequence length="106" mass="12118">MGVKLTTYGSCDMGLRRSSSEQLLRDSYSKWLFGFLRNLGTTSPLLIELWAVFDGLPLSWNKGYRHIVLEIDYLEVDCKVSSTHDGDNNIALVHSMKEFCGRDREI</sequence>
<dbReference type="InterPro" id="IPR044730">
    <property type="entry name" value="RNase_H-like_dom_plant"/>
</dbReference>
<evidence type="ECO:0000259" key="1">
    <source>
        <dbReference type="Pfam" id="PF13456"/>
    </source>
</evidence>
<dbReference type="EMBL" id="JARKNE010000010">
    <property type="protein sequence ID" value="KAK5795270.1"/>
    <property type="molecule type" value="Genomic_DNA"/>
</dbReference>
<organism evidence="2 3">
    <name type="scientific">Gossypium arboreum</name>
    <name type="common">Tree cotton</name>
    <name type="synonym">Gossypium nanking</name>
    <dbReference type="NCBI Taxonomy" id="29729"/>
    <lineage>
        <taxon>Eukaryota</taxon>
        <taxon>Viridiplantae</taxon>
        <taxon>Streptophyta</taxon>
        <taxon>Embryophyta</taxon>
        <taxon>Tracheophyta</taxon>
        <taxon>Spermatophyta</taxon>
        <taxon>Magnoliopsida</taxon>
        <taxon>eudicotyledons</taxon>
        <taxon>Gunneridae</taxon>
        <taxon>Pentapetalae</taxon>
        <taxon>rosids</taxon>
        <taxon>malvids</taxon>
        <taxon>Malvales</taxon>
        <taxon>Malvaceae</taxon>
        <taxon>Malvoideae</taxon>
        <taxon>Gossypium</taxon>
    </lineage>
</organism>
<accession>A0ABR0NJT6</accession>
<name>A0ABR0NJT6_GOSAR</name>
<evidence type="ECO:0000313" key="3">
    <source>
        <dbReference type="Proteomes" id="UP001358586"/>
    </source>
</evidence>
<comment type="caution">
    <text evidence="2">The sequence shown here is derived from an EMBL/GenBank/DDBJ whole genome shotgun (WGS) entry which is preliminary data.</text>
</comment>
<dbReference type="PANTHER" id="PTHR47723:SF19">
    <property type="entry name" value="POLYNUCLEOTIDYL TRANSFERASE, RIBONUCLEASE H-LIKE SUPERFAMILY PROTEIN"/>
    <property type="match status" value="1"/>
</dbReference>
<dbReference type="PANTHER" id="PTHR47723">
    <property type="entry name" value="OS05G0353850 PROTEIN"/>
    <property type="match status" value="1"/>
</dbReference>
<feature type="domain" description="RNase H type-1" evidence="1">
    <location>
        <begin position="9"/>
        <end position="88"/>
    </location>
</feature>
<dbReference type="InterPro" id="IPR002156">
    <property type="entry name" value="RNaseH_domain"/>
</dbReference>
<keyword evidence="3" id="KW-1185">Reference proteome</keyword>
<protein>
    <recommendedName>
        <fullName evidence="1">RNase H type-1 domain-containing protein</fullName>
    </recommendedName>
</protein>
<dbReference type="CDD" id="cd06222">
    <property type="entry name" value="RNase_H_like"/>
    <property type="match status" value="1"/>
</dbReference>